<dbReference type="InterPro" id="IPR008863">
    <property type="entry name" value="Toxic_anion-R_TelA"/>
</dbReference>
<evidence type="ECO:0000313" key="4">
    <source>
        <dbReference type="Proteomes" id="UP001330749"/>
    </source>
</evidence>
<keyword evidence="4" id="KW-1185">Reference proteome</keyword>
<dbReference type="RefSeq" id="WP_327966899.1">
    <property type="nucleotide sequence ID" value="NZ_JARMQG010000061.1"/>
</dbReference>
<accession>A0ABU6N7X4</accession>
<dbReference type="Pfam" id="PF05816">
    <property type="entry name" value="TelA"/>
    <property type="match status" value="1"/>
</dbReference>
<comment type="similarity">
    <text evidence="1">Belongs to the TelA family.</text>
</comment>
<feature type="coiled-coil region" evidence="2">
    <location>
        <begin position="329"/>
        <end position="367"/>
    </location>
</feature>
<gene>
    <name evidence="3" type="ORF">P4447_05615</name>
</gene>
<reference evidence="3 4" key="1">
    <citation type="submission" date="2023-03" db="EMBL/GenBank/DDBJ databases">
        <title>Bacillus Genome Sequencing.</title>
        <authorList>
            <person name="Dunlap C."/>
        </authorList>
    </citation>
    <scope>NUCLEOTIDE SEQUENCE [LARGE SCALE GENOMIC DNA]</scope>
    <source>
        <strain evidence="3 4">B-14544</strain>
    </source>
</reference>
<proteinExistence type="inferred from homology"/>
<comment type="caution">
    <text evidence="3">The sequence shown here is derived from an EMBL/GenBank/DDBJ whole genome shotgun (WGS) entry which is preliminary data.</text>
</comment>
<dbReference type="PIRSF" id="PIRSF026508">
    <property type="entry name" value="TelA"/>
    <property type="match status" value="1"/>
</dbReference>
<name>A0ABU6N7X4_9BACI</name>
<dbReference type="PANTHER" id="PTHR38432:SF2">
    <property type="entry name" value="TELLURITE RESISTANCE PROTEIN"/>
    <property type="match status" value="1"/>
</dbReference>
<evidence type="ECO:0000256" key="1">
    <source>
        <dbReference type="PIRNR" id="PIRNR026508"/>
    </source>
</evidence>
<dbReference type="Proteomes" id="UP001330749">
    <property type="component" value="Unassembled WGS sequence"/>
</dbReference>
<evidence type="ECO:0000256" key="2">
    <source>
        <dbReference type="SAM" id="Coils"/>
    </source>
</evidence>
<dbReference type="EMBL" id="JARMQG010000061">
    <property type="protein sequence ID" value="MED3561987.1"/>
    <property type="molecule type" value="Genomic_DNA"/>
</dbReference>
<organism evidence="3 4">
    <name type="scientific">Bacillus xiapuensis</name>
    <dbReference type="NCBI Taxonomy" id="2014075"/>
    <lineage>
        <taxon>Bacteria</taxon>
        <taxon>Bacillati</taxon>
        <taxon>Bacillota</taxon>
        <taxon>Bacilli</taxon>
        <taxon>Bacillales</taxon>
        <taxon>Bacillaceae</taxon>
        <taxon>Bacillus</taxon>
    </lineage>
</organism>
<keyword evidence="2" id="KW-0175">Coiled coil</keyword>
<sequence>MDQSLNPSESLTTTATDDQLLETKVSDIKLALRKEPEIQNLARAIDERDQIQILEFGKEPAVQISRFSDQILGNMRTTKVEDSGELLKQLGRIMDKFDAKDFQKTSTGFFGKLFKKGEKMVEKLFGKYQTMGQEIDKVYVEISKYQKEMADSTNMLEQMYEQNYQYYLTLEKYIVAGELKVEDLKNNLLPQLEARAASGDQLASMQLDSLRNSIELLETRIYDLEMAKMVSLQTAPQIRLLKRGNTKLIGKINSAFVTTIPIFKNGLIQAVAAKRQKLVADSMSELDRRTNEMLLKNAQNISQQSVDIARLAGGPSIKIETVEESWNIIIKGMQETKAIEEENKRLREEGTRRLEQLQDNFKKIKLQS</sequence>
<protein>
    <submittedName>
        <fullName evidence="3">Toxic anion resistance protein</fullName>
    </submittedName>
</protein>
<evidence type="ECO:0000313" key="3">
    <source>
        <dbReference type="EMBL" id="MED3561987.1"/>
    </source>
</evidence>
<dbReference type="PANTHER" id="PTHR38432">
    <property type="entry name" value="TELA-LIKE PROTEIN SAOUHSC_01408"/>
    <property type="match status" value="1"/>
</dbReference>